<accession>A0A0E0A4V9</accession>
<organism evidence="1">
    <name type="scientific">Oryza glumipatula</name>
    <dbReference type="NCBI Taxonomy" id="40148"/>
    <lineage>
        <taxon>Eukaryota</taxon>
        <taxon>Viridiplantae</taxon>
        <taxon>Streptophyta</taxon>
        <taxon>Embryophyta</taxon>
        <taxon>Tracheophyta</taxon>
        <taxon>Spermatophyta</taxon>
        <taxon>Magnoliopsida</taxon>
        <taxon>Liliopsida</taxon>
        <taxon>Poales</taxon>
        <taxon>Poaceae</taxon>
        <taxon>BOP clade</taxon>
        <taxon>Oryzoideae</taxon>
        <taxon>Oryzeae</taxon>
        <taxon>Oryzinae</taxon>
        <taxon>Oryza</taxon>
    </lineage>
</organism>
<evidence type="ECO:0000313" key="1">
    <source>
        <dbReference type="EnsemblPlants" id="OGLUM06G02850.1"/>
    </source>
</evidence>
<proteinExistence type="predicted"/>
<keyword evidence="2" id="KW-1185">Reference proteome</keyword>
<reference evidence="1" key="1">
    <citation type="submission" date="2015-04" db="UniProtKB">
        <authorList>
            <consortium name="EnsemblPlants"/>
        </authorList>
    </citation>
    <scope>IDENTIFICATION</scope>
</reference>
<name>A0A0E0A4V9_9ORYZ</name>
<dbReference type="Gramene" id="OGLUM06G02850.1">
    <property type="protein sequence ID" value="OGLUM06G02850.1"/>
    <property type="gene ID" value="OGLUM06G02850"/>
</dbReference>
<dbReference type="AlphaFoldDB" id="A0A0E0A4V9"/>
<reference evidence="1" key="2">
    <citation type="submission" date="2018-05" db="EMBL/GenBank/DDBJ databases">
        <title>OgluRS3 (Oryza glumaepatula Reference Sequence Version 3).</title>
        <authorList>
            <person name="Zhang J."/>
            <person name="Kudrna D."/>
            <person name="Lee S."/>
            <person name="Talag J."/>
            <person name="Welchert J."/>
            <person name="Wing R.A."/>
        </authorList>
    </citation>
    <scope>NUCLEOTIDE SEQUENCE [LARGE SCALE GENOMIC DNA]</scope>
</reference>
<sequence length="62" mass="7435">MIACEYHRDKISDKHLLQLCKCIEATRVDRCNSCKFIEFSVPYSEEQRHFKAEDLLFSEENH</sequence>
<dbReference type="EnsemblPlants" id="OGLUM06G02850.1">
    <property type="protein sequence ID" value="OGLUM06G02850.1"/>
    <property type="gene ID" value="OGLUM06G02850"/>
</dbReference>
<dbReference type="HOGENOM" id="CLU_2907785_0_0_1"/>
<dbReference type="Proteomes" id="UP000026961">
    <property type="component" value="Chromosome 6"/>
</dbReference>
<protein>
    <submittedName>
        <fullName evidence="1">Uncharacterized protein</fullName>
    </submittedName>
</protein>
<evidence type="ECO:0000313" key="2">
    <source>
        <dbReference type="Proteomes" id="UP000026961"/>
    </source>
</evidence>